<name>A0AC35UGZ6_9BILA</name>
<protein>
    <submittedName>
        <fullName evidence="2">Peptidase_M3 domain-containing protein</fullName>
    </submittedName>
</protein>
<evidence type="ECO:0000313" key="1">
    <source>
        <dbReference type="Proteomes" id="UP000095286"/>
    </source>
</evidence>
<dbReference type="Proteomes" id="UP000095286">
    <property type="component" value="Unplaced"/>
</dbReference>
<sequence>MDTSTHVPANCFKIHPLGILVISDHLNRTIWNKKNKQIDVFGLLIGTKVGDTYEAFNTIEIGSMDLVKEPGPHIDAAYASQRMENYKEMFPGYECIGCYTTGNGNSLNGFDNQLMNTFSGFKNLGFLLKYHLKDCSGVDPEQKAYDIYSFDRSTQKLELNEGISTVTGPAKAVIDEMVKIPVKGNVNIIDQRKRLIHTQNYGIVKINEMLTNIATYIAKPHQNTPEHNAIIKEIIHLVHLQNNVRAKKEGEARQNLIKDSEVEMLFHKTLEVIQLNQKLNNETLPDLFSSFLESVEQLKVRQLALKMNRLLFPFRRVLSTGLFGVPELTVPTGFEIISKKAIQNSNKILSEIFEQNNNEVRPKVALFDDISNEICKVADLAECTRLIHSDPKFSSVAESTIVQFTEIVETFNTDFKLYNALKESLENDKDRLDEIDKRTLSMFLADFEQSGIHLNDDKKSTFIQLSSDIFLAGMTFNSNLEQSLPLSMTERLKYGMSEVNNPCSFNADQNTRKFVYNKYHQYRGEQEKNLQTLLQKRNELAQLTGFKSYAERAQQGSILKKYDNVKKFLKELIVTLKPNAEKDLELMNNLLRSDNITNKNVGEWDIHYAMNKYKSNKYGKLKKMCPEIPICNAIKAFESITSKIYGITFEIDTPKKGEAWAKNVIKLNVKDGSNFYGTIYIDAEARQSKMIGDCHYTIRCGKQLVSGEYQTPIIALSFSYHYGNISSINDITLSIQQIENFFHEMGHAMHSMLGRTRYQHTAGTRCPTDMAEIPSNVMEYFFNDHRILKLLYNEMSGNFFSKSEIDILAESRKAFSAFDLMQQSVYSLFDLEIHSTLACDIVKGNINSRDIMNEIWKESLPGLVRDGSTAWQHRFSHLIPYGAKYYSYLIAKASASLIWNSSFVNDPFSRDYGKRWAKIQSHGGQYPSDKLLEMYLGYSPSSIQLADAIQNDL</sequence>
<dbReference type="WBParaSite" id="RSKR_0001127400.1">
    <property type="protein sequence ID" value="RSKR_0001127400.1"/>
    <property type="gene ID" value="RSKR_0001127400"/>
</dbReference>
<reference evidence="2" key="1">
    <citation type="submission" date="2016-11" db="UniProtKB">
        <authorList>
            <consortium name="WormBaseParasite"/>
        </authorList>
    </citation>
    <scope>IDENTIFICATION</scope>
    <source>
        <strain evidence="2">KR3021</strain>
    </source>
</reference>
<proteinExistence type="predicted"/>
<accession>A0AC35UGZ6</accession>
<organism evidence="1 2">
    <name type="scientific">Rhabditophanes sp. KR3021</name>
    <dbReference type="NCBI Taxonomy" id="114890"/>
    <lineage>
        <taxon>Eukaryota</taxon>
        <taxon>Metazoa</taxon>
        <taxon>Ecdysozoa</taxon>
        <taxon>Nematoda</taxon>
        <taxon>Chromadorea</taxon>
        <taxon>Rhabditida</taxon>
        <taxon>Tylenchina</taxon>
        <taxon>Panagrolaimomorpha</taxon>
        <taxon>Strongyloidoidea</taxon>
        <taxon>Alloionematidae</taxon>
        <taxon>Rhabditophanes</taxon>
    </lineage>
</organism>
<evidence type="ECO:0000313" key="2">
    <source>
        <dbReference type="WBParaSite" id="RSKR_0001127400.1"/>
    </source>
</evidence>